<accession>A0A5C1QDG1</accession>
<dbReference type="RefSeq" id="WP_149567929.1">
    <property type="nucleotide sequence ID" value="NZ_CP035807.1"/>
</dbReference>
<dbReference type="KEGG" id="sper:EW093_08195"/>
<dbReference type="InterPro" id="IPR036068">
    <property type="entry name" value="Nicotinate_pribotase-like_C"/>
</dbReference>
<feature type="binding site" evidence="13">
    <location>
        <position position="167"/>
    </location>
    <ligand>
        <name>substrate</name>
    </ligand>
</feature>
<evidence type="ECO:0000256" key="9">
    <source>
        <dbReference type="ARBA" id="ARBA00033102"/>
    </source>
</evidence>
<evidence type="ECO:0000256" key="13">
    <source>
        <dbReference type="PIRSR" id="PIRSR006250-1"/>
    </source>
</evidence>
<evidence type="ECO:0000256" key="11">
    <source>
        <dbReference type="ARBA" id="ARBA00069173"/>
    </source>
</evidence>
<dbReference type="OrthoDB" id="9782546at2"/>
<dbReference type="Pfam" id="PF02749">
    <property type="entry name" value="QRPTase_N"/>
    <property type="match status" value="1"/>
</dbReference>
<feature type="binding site" evidence="13">
    <location>
        <position position="100"/>
    </location>
    <ligand>
        <name>substrate</name>
    </ligand>
</feature>
<dbReference type="Proteomes" id="UP000323824">
    <property type="component" value="Chromosome"/>
</dbReference>
<keyword evidence="8 12" id="KW-0808">Transferase</keyword>
<name>A0A5C1QDG1_9SPIO</name>
<reference evidence="16 17" key="1">
    <citation type="submission" date="2019-02" db="EMBL/GenBank/DDBJ databases">
        <authorList>
            <person name="Fomenkov A."/>
            <person name="Dubinina G."/>
            <person name="Grabovich M."/>
            <person name="Vincze T."/>
            <person name="Roberts R.J."/>
        </authorList>
    </citation>
    <scope>NUCLEOTIDE SEQUENCE [LARGE SCALE GENOMIC DNA]</scope>
    <source>
        <strain evidence="16 17">P</strain>
    </source>
</reference>
<dbReference type="InterPro" id="IPR002638">
    <property type="entry name" value="Quinolinate_PRibosylTrfase_C"/>
</dbReference>
<feature type="binding site" evidence="13">
    <location>
        <begin position="133"/>
        <end position="135"/>
    </location>
    <ligand>
        <name>substrate</name>
    </ligand>
</feature>
<gene>
    <name evidence="16" type="primary">nadC</name>
    <name evidence="16" type="ORF">EW093_08195</name>
</gene>
<dbReference type="UniPathway" id="UPA00253">
    <property type="reaction ID" value="UER00331"/>
</dbReference>
<sequence>MNIRKIQYKEIIQKALLEDFSKGGDLTTDALIPEDATGETVLRAREDGVIAGLEASLYAFKALDKKVTFEIYKKDGESVVIGDKIVKITGNVRAMLSAERTCLNLLGRLCGIATFTNRLVKEIEGTGARVADTRKTTPGLRALEKYAVKVGGGINHRFGLDDAVMIKDNHLAFSESINDAVNKVKEYVGHTVKIEVEVDTLDQLRQLMENPVDIVLLDNMSPETLKEAVKIVNGRMTTEASGNISIETIRAVAESGVDIISSGAVTHSIKNFDIGLDRY</sequence>
<dbReference type="Gene3D" id="3.90.1170.20">
    <property type="entry name" value="Quinolinate phosphoribosyl transferase, N-terminal domain"/>
    <property type="match status" value="1"/>
</dbReference>
<feature type="binding site" evidence="13">
    <location>
        <position position="197"/>
    </location>
    <ligand>
        <name>substrate</name>
    </ligand>
</feature>
<evidence type="ECO:0000259" key="15">
    <source>
        <dbReference type="Pfam" id="PF02749"/>
    </source>
</evidence>
<reference evidence="16 17" key="2">
    <citation type="submission" date="2019-09" db="EMBL/GenBank/DDBJ databases">
        <title>Complete Genome Sequence and Methylome Analysis of free living Spirochaetas.</title>
        <authorList>
            <person name="Leshcheva N."/>
            <person name="Mikheeva N."/>
        </authorList>
    </citation>
    <scope>NUCLEOTIDE SEQUENCE [LARGE SCALE GENOMIC DNA]</scope>
    <source>
        <strain evidence="16 17">P</strain>
    </source>
</reference>
<dbReference type="InterPro" id="IPR022412">
    <property type="entry name" value="Quinolinate_PRibosylTrfase_N"/>
</dbReference>
<evidence type="ECO:0000313" key="16">
    <source>
        <dbReference type="EMBL" id="QEN04686.1"/>
    </source>
</evidence>
<dbReference type="InterPro" id="IPR013785">
    <property type="entry name" value="Aldolase_TIM"/>
</dbReference>
<proteinExistence type="inferred from homology"/>
<keyword evidence="7 12" id="KW-0328">Glycosyltransferase</keyword>
<dbReference type="Gene3D" id="3.20.20.70">
    <property type="entry name" value="Aldolase class I"/>
    <property type="match status" value="1"/>
</dbReference>
<evidence type="ECO:0000256" key="5">
    <source>
        <dbReference type="ARBA" id="ARBA00011944"/>
    </source>
</evidence>
<dbReference type="PANTHER" id="PTHR32179:SF3">
    <property type="entry name" value="NICOTINATE-NUCLEOTIDE PYROPHOSPHORYLASE [CARBOXYLATING]"/>
    <property type="match status" value="1"/>
</dbReference>
<dbReference type="SUPFAM" id="SSF51690">
    <property type="entry name" value="Nicotinate/Quinolinate PRTase C-terminal domain-like"/>
    <property type="match status" value="1"/>
</dbReference>
<dbReference type="FunFam" id="3.20.20.70:FF:000030">
    <property type="entry name" value="Nicotinate-nucleotide pyrophosphorylase, carboxylating"/>
    <property type="match status" value="1"/>
</dbReference>
<feature type="domain" description="Quinolinate phosphoribosyl transferase N-terminal" evidence="15">
    <location>
        <begin position="25"/>
        <end position="110"/>
    </location>
</feature>
<organism evidence="16 17">
    <name type="scientific">Thiospirochaeta perfilievii</name>
    <dbReference type="NCBI Taxonomy" id="252967"/>
    <lineage>
        <taxon>Bacteria</taxon>
        <taxon>Pseudomonadati</taxon>
        <taxon>Spirochaetota</taxon>
        <taxon>Spirochaetia</taxon>
        <taxon>Spirochaetales</taxon>
        <taxon>Spirochaetaceae</taxon>
        <taxon>Thiospirochaeta</taxon>
    </lineage>
</organism>
<keyword evidence="6" id="KW-0662">Pyridine nucleotide biosynthesis</keyword>
<evidence type="ECO:0000256" key="12">
    <source>
        <dbReference type="PIRNR" id="PIRNR006250"/>
    </source>
</evidence>
<dbReference type="Pfam" id="PF01729">
    <property type="entry name" value="QRPTase_C"/>
    <property type="match status" value="1"/>
</dbReference>
<dbReference type="GO" id="GO:0004514">
    <property type="term" value="F:nicotinate-nucleotide diphosphorylase (carboxylating) activity"/>
    <property type="evidence" value="ECO:0007669"/>
    <property type="project" value="UniProtKB-EC"/>
</dbReference>
<dbReference type="PIRSF" id="PIRSF006250">
    <property type="entry name" value="NadC_ModD"/>
    <property type="match status" value="1"/>
</dbReference>
<evidence type="ECO:0000256" key="2">
    <source>
        <dbReference type="ARBA" id="ARBA00004893"/>
    </source>
</evidence>
<evidence type="ECO:0000256" key="7">
    <source>
        <dbReference type="ARBA" id="ARBA00022676"/>
    </source>
</evidence>
<feature type="domain" description="Quinolinate phosphoribosyl transferase C-terminal" evidence="14">
    <location>
        <begin position="112"/>
        <end position="277"/>
    </location>
</feature>
<dbReference type="FunFam" id="3.90.1170.20:FF:000001">
    <property type="entry name" value="Nicotinate-nucleotide diphosphorylase (Carboxylating)"/>
    <property type="match status" value="1"/>
</dbReference>
<dbReference type="CDD" id="cd01572">
    <property type="entry name" value="QPRTase"/>
    <property type="match status" value="1"/>
</dbReference>
<dbReference type="SUPFAM" id="SSF54675">
    <property type="entry name" value="Nicotinate/Quinolinate PRTase N-terminal domain-like"/>
    <property type="match status" value="1"/>
</dbReference>
<feature type="binding site" evidence="13">
    <location>
        <position position="157"/>
    </location>
    <ligand>
        <name>substrate</name>
    </ligand>
</feature>
<protein>
    <recommendedName>
        <fullName evidence="11">Probable nicotinate-nucleotide pyrophosphorylase [carboxylating]</fullName>
        <ecNumber evidence="5">2.4.2.19</ecNumber>
    </recommendedName>
    <alternativeName>
        <fullName evidence="9">Quinolinate phosphoribosyltransferase [decarboxylating]</fullName>
    </alternativeName>
</protein>
<dbReference type="InterPro" id="IPR037128">
    <property type="entry name" value="Quinolinate_PRibosylTase_N_sf"/>
</dbReference>
<evidence type="ECO:0000256" key="8">
    <source>
        <dbReference type="ARBA" id="ARBA00022679"/>
    </source>
</evidence>
<comment type="subunit">
    <text evidence="4">Hexamer formed by 3 homodimers.</text>
</comment>
<evidence type="ECO:0000256" key="6">
    <source>
        <dbReference type="ARBA" id="ARBA00022642"/>
    </source>
</evidence>
<dbReference type="GO" id="GO:0009435">
    <property type="term" value="P:NAD+ biosynthetic process"/>
    <property type="evidence" value="ECO:0007669"/>
    <property type="project" value="UniProtKB-UniPathway"/>
</dbReference>
<evidence type="ECO:0000313" key="17">
    <source>
        <dbReference type="Proteomes" id="UP000323824"/>
    </source>
</evidence>
<evidence type="ECO:0000256" key="10">
    <source>
        <dbReference type="ARBA" id="ARBA00047445"/>
    </source>
</evidence>
<feature type="binding site" evidence="13">
    <location>
        <begin position="241"/>
        <end position="243"/>
    </location>
    <ligand>
        <name>substrate</name>
    </ligand>
</feature>
<feature type="binding site" evidence="13">
    <location>
        <position position="218"/>
    </location>
    <ligand>
        <name>substrate</name>
    </ligand>
</feature>
<dbReference type="GO" id="GO:0005737">
    <property type="term" value="C:cytoplasm"/>
    <property type="evidence" value="ECO:0007669"/>
    <property type="project" value="TreeGrafter"/>
</dbReference>
<comment type="function">
    <text evidence="1">Involved in the catabolism of quinolinic acid (QA).</text>
</comment>
<comment type="pathway">
    <text evidence="2">Cofactor biosynthesis; NAD(+) biosynthesis; nicotinate D-ribonucleotide from quinolinate: step 1/1.</text>
</comment>
<dbReference type="GO" id="GO:0034213">
    <property type="term" value="P:quinolinate catabolic process"/>
    <property type="evidence" value="ECO:0007669"/>
    <property type="project" value="TreeGrafter"/>
</dbReference>
<evidence type="ECO:0000256" key="3">
    <source>
        <dbReference type="ARBA" id="ARBA00009400"/>
    </source>
</evidence>
<evidence type="ECO:0000256" key="4">
    <source>
        <dbReference type="ARBA" id="ARBA00011218"/>
    </source>
</evidence>
<dbReference type="EC" id="2.4.2.19" evidence="5"/>
<dbReference type="EMBL" id="CP035807">
    <property type="protein sequence ID" value="QEN04686.1"/>
    <property type="molecule type" value="Genomic_DNA"/>
</dbReference>
<dbReference type="PANTHER" id="PTHR32179">
    <property type="entry name" value="NICOTINATE-NUCLEOTIDE PYROPHOSPHORYLASE [CARBOXYLATING]"/>
    <property type="match status" value="1"/>
</dbReference>
<dbReference type="AlphaFoldDB" id="A0A5C1QDG1"/>
<dbReference type="InterPro" id="IPR004393">
    <property type="entry name" value="NadC"/>
</dbReference>
<dbReference type="NCBIfam" id="TIGR00078">
    <property type="entry name" value="nadC"/>
    <property type="match status" value="1"/>
</dbReference>
<evidence type="ECO:0000256" key="1">
    <source>
        <dbReference type="ARBA" id="ARBA00003237"/>
    </source>
</evidence>
<evidence type="ECO:0000259" key="14">
    <source>
        <dbReference type="Pfam" id="PF01729"/>
    </source>
</evidence>
<comment type="catalytic activity">
    <reaction evidence="10">
        <text>nicotinate beta-D-ribonucleotide + CO2 + diphosphate = quinolinate + 5-phospho-alpha-D-ribose 1-diphosphate + 2 H(+)</text>
        <dbReference type="Rhea" id="RHEA:12733"/>
        <dbReference type="ChEBI" id="CHEBI:15378"/>
        <dbReference type="ChEBI" id="CHEBI:16526"/>
        <dbReference type="ChEBI" id="CHEBI:29959"/>
        <dbReference type="ChEBI" id="CHEBI:33019"/>
        <dbReference type="ChEBI" id="CHEBI:57502"/>
        <dbReference type="ChEBI" id="CHEBI:58017"/>
        <dbReference type="EC" id="2.4.2.19"/>
    </reaction>
</comment>
<keyword evidence="17" id="KW-1185">Reference proteome</keyword>
<comment type="similarity">
    <text evidence="3 12">Belongs to the NadC/ModD family.</text>
</comment>
<feature type="binding site" evidence="13">
    <location>
        <begin position="262"/>
        <end position="264"/>
    </location>
    <ligand>
        <name>substrate</name>
    </ligand>
</feature>
<dbReference type="InterPro" id="IPR027277">
    <property type="entry name" value="NadC/ModD"/>
</dbReference>